<evidence type="ECO:0000256" key="3">
    <source>
        <dbReference type="ARBA" id="ARBA00022692"/>
    </source>
</evidence>
<dbReference type="OrthoDB" id="9787430at2"/>
<evidence type="ECO:0000256" key="2">
    <source>
        <dbReference type="ARBA" id="ARBA00008053"/>
    </source>
</evidence>
<feature type="transmembrane region" description="Helical" evidence="6">
    <location>
        <begin position="6"/>
        <end position="25"/>
    </location>
</feature>
<dbReference type="Proteomes" id="UP000000269">
    <property type="component" value="Chromosome"/>
</dbReference>
<dbReference type="eggNOG" id="COG4399">
    <property type="taxonomic scope" value="Bacteria"/>
</dbReference>
<dbReference type="STRING" id="350688.Clos_1981"/>
<comment type="similarity">
    <text evidence="2">Belongs to the UPF0754 family.</text>
</comment>
<keyword evidence="5 6" id="KW-0472">Membrane</keyword>
<keyword evidence="3 6" id="KW-0812">Transmembrane</keyword>
<comment type="subcellular location">
    <subcellularLocation>
        <location evidence="1">Endomembrane system</location>
    </subcellularLocation>
</comment>
<dbReference type="PANTHER" id="PTHR35791:SF1">
    <property type="entry name" value="UPF0754 MEMBRANE PROTEIN YHEB"/>
    <property type="match status" value="1"/>
</dbReference>
<dbReference type="EMBL" id="CP000853">
    <property type="protein sequence ID" value="ABW19519.1"/>
    <property type="molecule type" value="Genomic_DNA"/>
</dbReference>
<evidence type="ECO:0000256" key="4">
    <source>
        <dbReference type="ARBA" id="ARBA00022989"/>
    </source>
</evidence>
<keyword evidence="8" id="KW-1185">Reference proteome</keyword>
<evidence type="ECO:0000256" key="5">
    <source>
        <dbReference type="ARBA" id="ARBA00023136"/>
    </source>
</evidence>
<name>A8MI87_ALKOO</name>
<evidence type="ECO:0000313" key="7">
    <source>
        <dbReference type="EMBL" id="ABW19519.1"/>
    </source>
</evidence>
<dbReference type="GO" id="GO:0012505">
    <property type="term" value="C:endomembrane system"/>
    <property type="evidence" value="ECO:0007669"/>
    <property type="project" value="UniProtKB-SubCell"/>
</dbReference>
<evidence type="ECO:0000313" key="8">
    <source>
        <dbReference type="Proteomes" id="UP000000269"/>
    </source>
</evidence>
<dbReference type="PANTHER" id="PTHR35791">
    <property type="entry name" value="UPF0754 MEMBRANE PROTEIN YHEB"/>
    <property type="match status" value="1"/>
</dbReference>
<dbReference type="KEGG" id="aoe:Clos_1981"/>
<organism evidence="7 8">
    <name type="scientific">Alkaliphilus oremlandii (strain OhILAs)</name>
    <name type="common">Clostridium oremlandii (strain OhILAs)</name>
    <dbReference type="NCBI Taxonomy" id="350688"/>
    <lineage>
        <taxon>Bacteria</taxon>
        <taxon>Bacillati</taxon>
        <taxon>Bacillota</taxon>
        <taxon>Clostridia</taxon>
        <taxon>Peptostreptococcales</taxon>
        <taxon>Natronincolaceae</taxon>
        <taxon>Alkaliphilus</taxon>
    </lineage>
</organism>
<dbReference type="InterPro" id="IPR007383">
    <property type="entry name" value="DUF445"/>
</dbReference>
<sequence length="200" mass="22314">MWALQLMILAAIGGVIGWVTNYLAIKMLFRPFEPVAIPIINFQFQGLIPKRKTEIAKSIGETIEKELLSVDEIMNKLITSSNKGEIIALLKGKITEIVSEKLPSIIPSTFKGMISKYVNDVIDKEGEQIIDDLIETSIKKASSSIEISKMVEDKVNEFDMAQMEGIIIRIAQKELKHIEVLGGILGFMIGIFQGIITLFF</sequence>
<dbReference type="HOGENOM" id="CLU_042384_1_1_9"/>
<evidence type="ECO:0000256" key="1">
    <source>
        <dbReference type="ARBA" id="ARBA00004308"/>
    </source>
</evidence>
<accession>A8MI87</accession>
<proteinExistence type="inferred from homology"/>
<reference evidence="8" key="1">
    <citation type="submission" date="2007-10" db="EMBL/GenBank/DDBJ databases">
        <title>Complete genome of Alkaliphilus oremlandii OhILAs.</title>
        <authorList>
            <person name="Copeland A."/>
            <person name="Lucas S."/>
            <person name="Lapidus A."/>
            <person name="Barry K."/>
            <person name="Detter J.C."/>
            <person name="Glavina del Rio T."/>
            <person name="Hammon N."/>
            <person name="Israni S."/>
            <person name="Dalin E."/>
            <person name="Tice H."/>
            <person name="Pitluck S."/>
            <person name="Chain P."/>
            <person name="Malfatti S."/>
            <person name="Shin M."/>
            <person name="Vergez L."/>
            <person name="Schmutz J."/>
            <person name="Larimer F."/>
            <person name="Land M."/>
            <person name="Hauser L."/>
            <person name="Kyrpides N."/>
            <person name="Mikhailova N."/>
            <person name="Stolz J.F."/>
            <person name="Dawson A."/>
            <person name="Fisher E."/>
            <person name="Crable B."/>
            <person name="Perera E."/>
            <person name="Lisak J."/>
            <person name="Ranganathan M."/>
            <person name="Basu P."/>
            <person name="Richardson P."/>
        </authorList>
    </citation>
    <scope>NUCLEOTIDE SEQUENCE [LARGE SCALE GENOMIC DNA]</scope>
    <source>
        <strain evidence="8">OhILAs</strain>
    </source>
</reference>
<keyword evidence="4 6" id="KW-1133">Transmembrane helix</keyword>
<protein>
    <submittedName>
        <fullName evidence="7">Putative membrane protin</fullName>
    </submittedName>
</protein>
<evidence type="ECO:0000256" key="6">
    <source>
        <dbReference type="SAM" id="Phobius"/>
    </source>
</evidence>
<feature type="transmembrane region" description="Helical" evidence="6">
    <location>
        <begin position="178"/>
        <end position="199"/>
    </location>
</feature>
<dbReference type="Pfam" id="PF04286">
    <property type="entry name" value="DUF445"/>
    <property type="match status" value="1"/>
</dbReference>
<dbReference type="AlphaFoldDB" id="A8MI87"/>
<dbReference type="RefSeq" id="WP_012159831.1">
    <property type="nucleotide sequence ID" value="NC_009922.1"/>
</dbReference>
<gene>
    <name evidence="7" type="ordered locus">Clos_1981</name>
</gene>